<evidence type="ECO:0000256" key="11">
    <source>
        <dbReference type="PIRSR" id="PIRSR601548-8"/>
    </source>
</evidence>
<keyword evidence="9" id="KW-0479">Metal-binding</keyword>
<evidence type="ECO:0000256" key="10">
    <source>
        <dbReference type="PIRSR" id="PIRSR601548-4"/>
    </source>
</evidence>
<keyword evidence="4 6" id="KW-0325">Glycoprotein</keyword>
<evidence type="ECO:0000256" key="8">
    <source>
        <dbReference type="PIRSR" id="PIRSR601548-2"/>
    </source>
</evidence>
<dbReference type="PANTHER" id="PTHR10514">
    <property type="entry name" value="ANGIOTENSIN-CONVERTING ENZYME"/>
    <property type="match status" value="1"/>
</dbReference>
<evidence type="ECO:0000256" key="5">
    <source>
        <dbReference type="PIRSR" id="PIRSR601548-1"/>
    </source>
</evidence>
<name>A0A8J2JVK3_9HEXA</name>
<gene>
    <name evidence="14" type="ORF">AFUS01_LOCUS14309</name>
</gene>
<dbReference type="GO" id="GO:0008237">
    <property type="term" value="F:metallopeptidase activity"/>
    <property type="evidence" value="ECO:0007669"/>
    <property type="project" value="InterPro"/>
</dbReference>
<feature type="glycosylation site" description="N-linked (GlcNAc...) asparagine; partial" evidence="6">
    <location>
        <position position="155"/>
    </location>
</feature>
<sequence length="559" mass="64012">MEHSSGRVIFLLALVGIFSQILGSPVSLKNPTPAFTDADAWNFLETIELLYSQACNNEMTARWKYITDVTDENEKDSAAALTAYQAYQASVQKMILDQFPNWKETLTNETIRREFTYLASKGPAKMDPTKVAQMNDLQFKMESAYATATVCEYKNDNCDKKLALEPDLEEKLRTVTDFDELAYYWNGWHDALSKAVPTSTYKEFVGLQNEWAVANDYKDMGELWASPYADGAGDFSAEKFENEMYDIWEDLRPLYEKLHAYVRMQLRKDSKYQSKIKKFGYLPANLMGNMWAQDWTALDERTKPFPEARSVDATQAMIKAGYTVDKMFHVSDEFFQGLGLLKMTDTFYEKSMFTKPADREVVCHASAEDFCLGGNTEDFRIKMCTGVDQDDLVTVHHEMGHIQYFMQYAKHHFIYRDGANPGFHEAIGDALALAVTTPYHLQCVLELDLEIEGLCDEDGSRSTIKAVTDNDINFLYRMALEKFSFFPFAISMDAWRWGVFNGSIPEQDYNSKWWEIRQKNQGIAPPTPRNSSSGGLDAAAKYHIVGNVEYIRYFISHIL</sequence>
<feature type="binding site" evidence="8">
    <location>
        <position position="552"/>
    </location>
    <ligand>
        <name>chloride</name>
        <dbReference type="ChEBI" id="CHEBI:17996"/>
        <label>1</label>
    </ligand>
</feature>
<feature type="disulfide bond" evidence="10">
    <location>
        <begin position="363"/>
        <end position="384"/>
    </location>
</feature>
<feature type="binding site" evidence="11">
    <location>
        <position position="401"/>
    </location>
    <ligand>
        <name>Zn(2+)</name>
        <dbReference type="ChEBI" id="CHEBI:29105"/>
        <label>2</label>
        <note>catalytic</note>
    </ligand>
</feature>
<dbReference type="PANTHER" id="PTHR10514:SF27">
    <property type="entry name" value="ANGIOTENSIN-CONVERTING ENZYME"/>
    <property type="match status" value="1"/>
</dbReference>
<comment type="caution">
    <text evidence="12">Lacks conserved residue(s) required for the propagation of feature annotation.</text>
</comment>
<dbReference type="GO" id="GO:0008241">
    <property type="term" value="F:peptidyl-dipeptidase activity"/>
    <property type="evidence" value="ECO:0007669"/>
    <property type="project" value="InterPro"/>
</dbReference>
<dbReference type="EMBL" id="CAJVCH010120907">
    <property type="protein sequence ID" value="CAG7725346.1"/>
    <property type="molecule type" value="Genomic_DNA"/>
</dbReference>
<evidence type="ECO:0000256" key="3">
    <source>
        <dbReference type="ARBA" id="ARBA00023157"/>
    </source>
</evidence>
<keyword evidence="15" id="KW-1185">Reference proteome</keyword>
<reference evidence="14" key="1">
    <citation type="submission" date="2021-06" db="EMBL/GenBank/DDBJ databases">
        <authorList>
            <person name="Hodson N. C."/>
            <person name="Mongue J. A."/>
            <person name="Jaron S. K."/>
        </authorList>
    </citation>
    <scope>NUCLEOTIDE SEQUENCE</scope>
</reference>
<evidence type="ECO:0008006" key="16">
    <source>
        <dbReference type="Google" id="ProtNLM"/>
    </source>
</evidence>
<dbReference type="AlphaFoldDB" id="A0A8J2JVK3"/>
<feature type="chain" id="PRO_5035202747" description="Angiotensin-converting enzyme" evidence="13">
    <location>
        <begin position="24"/>
        <end position="559"/>
    </location>
</feature>
<keyword evidence="9" id="KW-0862">Zinc</keyword>
<evidence type="ECO:0000256" key="9">
    <source>
        <dbReference type="PIRSR" id="PIRSR601548-3"/>
    </source>
</evidence>
<evidence type="ECO:0000313" key="15">
    <source>
        <dbReference type="Proteomes" id="UP000708208"/>
    </source>
</evidence>
<keyword evidence="2 13" id="KW-0732">Signal</keyword>
<evidence type="ECO:0000313" key="14">
    <source>
        <dbReference type="EMBL" id="CAG7725346.1"/>
    </source>
</evidence>
<feature type="binding site" evidence="8">
    <location>
        <position position="228"/>
    </location>
    <ligand>
        <name>chloride</name>
        <dbReference type="ChEBI" id="CHEBI:17996"/>
        <label>1</label>
    </ligand>
</feature>
<dbReference type="OrthoDB" id="10029630at2759"/>
<evidence type="ECO:0000256" key="4">
    <source>
        <dbReference type="ARBA" id="ARBA00023180"/>
    </source>
</evidence>
<evidence type="ECO:0000256" key="6">
    <source>
        <dbReference type="PIRSR" id="PIRSR601548-10"/>
    </source>
</evidence>
<evidence type="ECO:0000256" key="7">
    <source>
        <dbReference type="PIRSR" id="PIRSR601548-11"/>
    </source>
</evidence>
<feature type="active site" description="Proton donor 2" evidence="7">
    <location>
        <position position="543"/>
    </location>
</feature>
<feature type="active site" description="Proton acceptor 1" evidence="5">
    <location>
        <position position="398"/>
    </location>
</feature>
<feature type="binding site" evidence="11">
    <location>
        <position position="425"/>
    </location>
    <ligand>
        <name>Zn(2+)</name>
        <dbReference type="ChEBI" id="CHEBI:29105"/>
        <label>2</label>
        <note>catalytic</note>
    </ligand>
</feature>
<feature type="glycosylation site" description="N-linked (GlcNAc...) (complex) asparagine" evidence="6">
    <location>
        <position position="108"/>
    </location>
</feature>
<proteinExistence type="inferred from homology"/>
<feature type="active site" description="Proton acceptor 2" evidence="7">
    <location>
        <position position="398"/>
    </location>
</feature>
<feature type="non-terminal residue" evidence="14">
    <location>
        <position position="559"/>
    </location>
</feature>
<dbReference type="InterPro" id="IPR001548">
    <property type="entry name" value="Peptidase_M2"/>
</dbReference>
<protein>
    <recommendedName>
        <fullName evidence="16">Angiotensin-converting enzyme</fullName>
    </recommendedName>
</protein>
<dbReference type="PROSITE" id="PS52011">
    <property type="entry name" value="PEPTIDASE_M2"/>
    <property type="match status" value="1"/>
</dbReference>
<evidence type="ECO:0000256" key="2">
    <source>
        <dbReference type="ARBA" id="ARBA00022729"/>
    </source>
</evidence>
<evidence type="ECO:0000256" key="12">
    <source>
        <dbReference type="PROSITE-ProRule" id="PRU01355"/>
    </source>
</evidence>
<comment type="caution">
    <text evidence="14">The sequence shown here is derived from an EMBL/GenBank/DDBJ whole genome shotgun (WGS) entry which is preliminary data.</text>
</comment>
<evidence type="ECO:0000256" key="13">
    <source>
        <dbReference type="SAM" id="SignalP"/>
    </source>
</evidence>
<feature type="signal peptide" evidence="13">
    <location>
        <begin position="1"/>
        <end position="23"/>
    </location>
</feature>
<feature type="active site" description="Proton donor 1" evidence="5">
    <location>
        <position position="543"/>
    </location>
</feature>
<dbReference type="GO" id="GO:0005886">
    <property type="term" value="C:plasma membrane"/>
    <property type="evidence" value="ECO:0007669"/>
    <property type="project" value="TreeGrafter"/>
</dbReference>
<dbReference type="CDD" id="cd06461">
    <property type="entry name" value="M2_ACE"/>
    <property type="match status" value="1"/>
</dbReference>
<feature type="binding site" evidence="9">
    <location>
        <position position="425"/>
    </location>
    <ligand>
        <name>Zn(2+)</name>
        <dbReference type="ChEBI" id="CHEBI:29105"/>
        <label>1</label>
        <note>catalytic</note>
    </ligand>
</feature>
<evidence type="ECO:0000256" key="1">
    <source>
        <dbReference type="ARBA" id="ARBA00008139"/>
    </source>
</evidence>
<organism evidence="14 15">
    <name type="scientific">Allacma fusca</name>
    <dbReference type="NCBI Taxonomy" id="39272"/>
    <lineage>
        <taxon>Eukaryota</taxon>
        <taxon>Metazoa</taxon>
        <taxon>Ecdysozoa</taxon>
        <taxon>Arthropoda</taxon>
        <taxon>Hexapoda</taxon>
        <taxon>Collembola</taxon>
        <taxon>Symphypleona</taxon>
        <taxon>Sminthuridae</taxon>
        <taxon>Allacma</taxon>
    </lineage>
</organism>
<keyword evidence="3 10" id="KW-1015">Disulfide bond</keyword>
<feature type="binding site" evidence="11">
    <location>
        <position position="397"/>
    </location>
    <ligand>
        <name>Zn(2+)</name>
        <dbReference type="ChEBI" id="CHEBI:29105"/>
        <label>2</label>
        <note>catalytic</note>
    </ligand>
</feature>
<comment type="similarity">
    <text evidence="1 12">Belongs to the peptidase M2 family.</text>
</comment>
<feature type="binding site" evidence="9">
    <location>
        <position position="401"/>
    </location>
    <ligand>
        <name>Zn(2+)</name>
        <dbReference type="ChEBI" id="CHEBI:29105"/>
        <label>1</label>
        <note>catalytic</note>
    </ligand>
</feature>
<dbReference type="Pfam" id="PF01401">
    <property type="entry name" value="Peptidase_M2"/>
    <property type="match status" value="1"/>
</dbReference>
<accession>A0A8J2JVK3</accession>
<dbReference type="Proteomes" id="UP000708208">
    <property type="component" value="Unassembled WGS sequence"/>
</dbReference>
<dbReference type="GO" id="GO:0006508">
    <property type="term" value="P:proteolysis"/>
    <property type="evidence" value="ECO:0007669"/>
    <property type="project" value="InterPro"/>
</dbReference>
<feature type="binding site" evidence="9">
    <location>
        <position position="397"/>
    </location>
    <ligand>
        <name>Zn(2+)</name>
        <dbReference type="ChEBI" id="CHEBI:29105"/>
        <label>1</label>
        <note>catalytic</note>
    </ligand>
</feature>